<dbReference type="Gene3D" id="3.40.630.30">
    <property type="match status" value="1"/>
</dbReference>
<name>A0A8T6R722_9MICO</name>
<dbReference type="RefSeq" id="WP_165566843.1">
    <property type="nucleotide sequence ID" value="NZ_SAYU02000064.1"/>
</dbReference>
<dbReference type="InterPro" id="IPR016181">
    <property type="entry name" value="Acyl_CoA_acyltransferase"/>
</dbReference>
<organism evidence="2 3">
    <name type="scientific">Phycicoccus flavus</name>
    <dbReference type="NCBI Taxonomy" id="2502783"/>
    <lineage>
        <taxon>Bacteria</taxon>
        <taxon>Bacillati</taxon>
        <taxon>Actinomycetota</taxon>
        <taxon>Actinomycetes</taxon>
        <taxon>Micrococcales</taxon>
        <taxon>Intrasporangiaceae</taxon>
        <taxon>Phycicoccus</taxon>
    </lineage>
</organism>
<gene>
    <name evidence="2" type="ORF">EPD83_015935</name>
</gene>
<dbReference type="CDD" id="cd04301">
    <property type="entry name" value="NAT_SF"/>
    <property type="match status" value="1"/>
</dbReference>
<dbReference type="Pfam" id="PF00583">
    <property type="entry name" value="Acetyltransf_1"/>
    <property type="match status" value="1"/>
</dbReference>
<dbReference type="PROSITE" id="PS51186">
    <property type="entry name" value="GNAT"/>
    <property type="match status" value="1"/>
</dbReference>
<comment type="caution">
    <text evidence="2">The sequence shown here is derived from an EMBL/GenBank/DDBJ whole genome shotgun (WGS) entry which is preliminary data.</text>
</comment>
<dbReference type="AlphaFoldDB" id="A0A8T6R722"/>
<evidence type="ECO:0000313" key="2">
    <source>
        <dbReference type="EMBL" id="NHA69532.1"/>
    </source>
</evidence>
<protein>
    <submittedName>
        <fullName evidence="2">GNAT family N-acetyltransferase</fullName>
    </submittedName>
</protein>
<accession>A0A8T6R722</accession>
<evidence type="ECO:0000313" key="3">
    <source>
        <dbReference type="Proteomes" id="UP000287866"/>
    </source>
</evidence>
<reference evidence="2" key="1">
    <citation type="submission" date="2020-03" db="EMBL/GenBank/DDBJ databases">
        <title>Phycicoccus flavus sp. nov., a novel endophytic actinobacterium isolated from branch of Kandelia candel.</title>
        <authorList>
            <person name="Tuo L."/>
        </authorList>
    </citation>
    <scope>NUCLEOTIDE SEQUENCE</scope>
    <source>
        <strain evidence="2">CMS6Z-2</strain>
    </source>
</reference>
<sequence length="130" mass="13867">MADAPPSPATVRRAGPDDAAALARLRWTWSEEGHAPIAGSRDEYADGLRDWMTAHPSIVPFLGSVGGQDVGMAWLVLVPRVPDPRSFDRLTGDIQSVYVLPDHRDAGLGARLVDAALAHARGAGCFRVTV</sequence>
<evidence type="ECO:0000259" key="1">
    <source>
        <dbReference type="PROSITE" id="PS51186"/>
    </source>
</evidence>
<dbReference type="Proteomes" id="UP000287866">
    <property type="component" value="Unassembled WGS sequence"/>
</dbReference>
<dbReference type="SUPFAM" id="SSF55729">
    <property type="entry name" value="Acyl-CoA N-acyltransferases (Nat)"/>
    <property type="match status" value="1"/>
</dbReference>
<feature type="domain" description="N-acetyltransferase" evidence="1">
    <location>
        <begin position="9"/>
        <end position="130"/>
    </location>
</feature>
<dbReference type="GO" id="GO:0016747">
    <property type="term" value="F:acyltransferase activity, transferring groups other than amino-acyl groups"/>
    <property type="evidence" value="ECO:0007669"/>
    <property type="project" value="InterPro"/>
</dbReference>
<proteinExistence type="predicted"/>
<dbReference type="EMBL" id="SAYU02000064">
    <property type="protein sequence ID" value="NHA69532.1"/>
    <property type="molecule type" value="Genomic_DNA"/>
</dbReference>
<dbReference type="InterPro" id="IPR000182">
    <property type="entry name" value="GNAT_dom"/>
</dbReference>
<feature type="non-terminal residue" evidence="2">
    <location>
        <position position="130"/>
    </location>
</feature>
<keyword evidence="3" id="KW-1185">Reference proteome</keyword>